<name>A0A4Z2HBF4_9TELE</name>
<sequence>MQRTTASPSAKMRSGCRLILEVTPELHSRISLSCSSFLCFSILSSCSKKRSWERTSADCS</sequence>
<proteinExistence type="predicted"/>
<organism evidence="1 2">
    <name type="scientific">Liparis tanakae</name>
    <name type="common">Tanaka's snailfish</name>
    <dbReference type="NCBI Taxonomy" id="230148"/>
    <lineage>
        <taxon>Eukaryota</taxon>
        <taxon>Metazoa</taxon>
        <taxon>Chordata</taxon>
        <taxon>Craniata</taxon>
        <taxon>Vertebrata</taxon>
        <taxon>Euteleostomi</taxon>
        <taxon>Actinopterygii</taxon>
        <taxon>Neopterygii</taxon>
        <taxon>Teleostei</taxon>
        <taxon>Neoteleostei</taxon>
        <taxon>Acanthomorphata</taxon>
        <taxon>Eupercaria</taxon>
        <taxon>Perciformes</taxon>
        <taxon>Cottioidei</taxon>
        <taxon>Cottales</taxon>
        <taxon>Liparidae</taxon>
        <taxon>Liparis</taxon>
    </lineage>
</organism>
<keyword evidence="2" id="KW-1185">Reference proteome</keyword>
<dbReference type="EMBL" id="SRLO01000299">
    <property type="protein sequence ID" value="TNN62214.1"/>
    <property type="molecule type" value="Genomic_DNA"/>
</dbReference>
<gene>
    <name evidence="1" type="ORF">EYF80_027594</name>
</gene>
<reference evidence="1 2" key="1">
    <citation type="submission" date="2019-03" db="EMBL/GenBank/DDBJ databases">
        <title>First draft genome of Liparis tanakae, snailfish: a comprehensive survey of snailfish specific genes.</title>
        <authorList>
            <person name="Kim W."/>
            <person name="Song I."/>
            <person name="Jeong J.-H."/>
            <person name="Kim D."/>
            <person name="Kim S."/>
            <person name="Ryu S."/>
            <person name="Song J.Y."/>
            <person name="Lee S.K."/>
        </authorList>
    </citation>
    <scope>NUCLEOTIDE SEQUENCE [LARGE SCALE GENOMIC DNA]</scope>
    <source>
        <tissue evidence="1">Muscle</tissue>
    </source>
</reference>
<dbReference type="AlphaFoldDB" id="A0A4Z2HBF4"/>
<evidence type="ECO:0000313" key="1">
    <source>
        <dbReference type="EMBL" id="TNN62214.1"/>
    </source>
</evidence>
<comment type="caution">
    <text evidence="1">The sequence shown here is derived from an EMBL/GenBank/DDBJ whole genome shotgun (WGS) entry which is preliminary data.</text>
</comment>
<dbReference type="Proteomes" id="UP000314294">
    <property type="component" value="Unassembled WGS sequence"/>
</dbReference>
<evidence type="ECO:0000313" key="2">
    <source>
        <dbReference type="Proteomes" id="UP000314294"/>
    </source>
</evidence>
<protein>
    <submittedName>
        <fullName evidence="1">Uncharacterized protein</fullName>
    </submittedName>
</protein>
<accession>A0A4Z2HBF4</accession>